<dbReference type="WBParaSite" id="HPBE_0000760601-mRNA-1">
    <property type="protein sequence ID" value="HPBE_0000760601-mRNA-1"/>
    <property type="gene ID" value="HPBE_0000760601"/>
</dbReference>
<keyword evidence="3" id="KW-1185">Reference proteome</keyword>
<organism evidence="2">
    <name type="scientific">Heligmosomoides polygyrus</name>
    <name type="common">Parasitic roundworm</name>
    <dbReference type="NCBI Taxonomy" id="6339"/>
    <lineage>
        <taxon>Eukaryota</taxon>
        <taxon>Metazoa</taxon>
        <taxon>Ecdysozoa</taxon>
        <taxon>Nematoda</taxon>
        <taxon>Chromadorea</taxon>
        <taxon>Rhabditida</taxon>
        <taxon>Rhabditina</taxon>
        <taxon>Rhabditomorpha</taxon>
        <taxon>Strongyloidea</taxon>
        <taxon>Heligmosomidae</taxon>
        <taxon>Heligmosomoides</taxon>
    </lineage>
</organism>
<gene>
    <name evidence="2" type="ORF">HPBE_LOCUS7607</name>
</gene>
<evidence type="ECO:0000313" key="3">
    <source>
        <dbReference type="Proteomes" id="UP000050761"/>
    </source>
</evidence>
<reference evidence="2 3" key="1">
    <citation type="submission" date="2018-11" db="EMBL/GenBank/DDBJ databases">
        <authorList>
            <consortium name="Pathogen Informatics"/>
        </authorList>
    </citation>
    <scope>NUCLEOTIDE SEQUENCE [LARGE SCALE GENOMIC DNA]</scope>
</reference>
<dbReference type="PANTHER" id="PTHR46705:SF11">
    <property type="entry name" value="DOMAIN OF UNKNOWN FUNCTION DB DOMAIN-CONTAINING PROTEIN"/>
    <property type="match status" value="1"/>
</dbReference>
<dbReference type="PANTHER" id="PTHR46705">
    <property type="entry name" value="PROTEIN CBG09805"/>
    <property type="match status" value="1"/>
</dbReference>
<evidence type="ECO:0000313" key="2">
    <source>
        <dbReference type="EMBL" id="VDO72963.1"/>
    </source>
</evidence>
<name>A0A3P7Z6C0_HELPZ</name>
<evidence type="ECO:0000313" key="4">
    <source>
        <dbReference type="WBParaSite" id="HPBE_0000760601-mRNA-1"/>
    </source>
</evidence>
<dbReference type="EMBL" id="UZAH01025933">
    <property type="protein sequence ID" value="VDO72963.1"/>
    <property type="molecule type" value="Genomic_DNA"/>
</dbReference>
<proteinExistence type="predicted"/>
<protein>
    <submittedName>
        <fullName evidence="4">DB domain-containing protein</fullName>
    </submittedName>
</protein>
<feature type="domain" description="Domain of unknown function DB" evidence="1">
    <location>
        <begin position="95"/>
        <end position="194"/>
    </location>
</feature>
<reference evidence="4" key="2">
    <citation type="submission" date="2019-09" db="UniProtKB">
        <authorList>
            <consortium name="WormBaseParasite"/>
        </authorList>
    </citation>
    <scope>IDENTIFICATION</scope>
</reference>
<sequence length="219" mass="24157">LRQSSERPPHFITVPHGEIADFSRRLQIFNSRRVVSRFATPTAGLFPAIVYDNSLAFMSLFQCIGGGCLAARARAAKTYHDEVPLQEPNEHFTTCCSVLGVPQSCLQMCTFDGYNMTSSLAFGIPCPATALPQIQFCAARGADHSDCCRAAGVSSQCLVFCDQTRSKFSSSRSDVVALSHLQCLERFDSMKDCFVEHALTEYYRGKQAALDQTHKSHLT</sequence>
<dbReference type="Pfam" id="PF01682">
    <property type="entry name" value="DB"/>
    <property type="match status" value="1"/>
</dbReference>
<dbReference type="InterPro" id="IPR002602">
    <property type="entry name" value="DB"/>
</dbReference>
<dbReference type="Proteomes" id="UP000050761">
    <property type="component" value="Unassembled WGS sequence"/>
</dbReference>
<accession>A0A3P7Z6C0</accession>
<feature type="non-terminal residue" evidence="2">
    <location>
        <position position="1"/>
    </location>
</feature>
<dbReference type="OrthoDB" id="5843172at2759"/>
<dbReference type="AlphaFoldDB" id="A0A3P7Z6C0"/>
<evidence type="ECO:0000259" key="1">
    <source>
        <dbReference type="Pfam" id="PF01682"/>
    </source>
</evidence>